<evidence type="ECO:0000259" key="4">
    <source>
        <dbReference type="SMART" id="SM01328"/>
    </source>
</evidence>
<evidence type="ECO:0000256" key="3">
    <source>
        <dbReference type="ARBA" id="ARBA00022833"/>
    </source>
</evidence>
<organism evidence="5 6">
    <name type="scientific">Oedothorax gibbosus</name>
    <dbReference type="NCBI Taxonomy" id="931172"/>
    <lineage>
        <taxon>Eukaryota</taxon>
        <taxon>Metazoa</taxon>
        <taxon>Ecdysozoa</taxon>
        <taxon>Arthropoda</taxon>
        <taxon>Chelicerata</taxon>
        <taxon>Arachnida</taxon>
        <taxon>Araneae</taxon>
        <taxon>Araneomorphae</taxon>
        <taxon>Entelegynae</taxon>
        <taxon>Araneoidea</taxon>
        <taxon>Linyphiidae</taxon>
        <taxon>Erigoninae</taxon>
        <taxon>Oedothorax</taxon>
    </lineage>
</organism>
<evidence type="ECO:0000256" key="2">
    <source>
        <dbReference type="ARBA" id="ARBA00022771"/>
    </source>
</evidence>
<dbReference type="GO" id="GO:0008270">
    <property type="term" value="F:zinc ion binding"/>
    <property type="evidence" value="ECO:0007669"/>
    <property type="project" value="UniProtKB-KW"/>
</dbReference>
<feature type="domain" description="3CxxC-type" evidence="4">
    <location>
        <begin position="14"/>
        <end position="82"/>
    </location>
</feature>
<dbReference type="InterPro" id="IPR027377">
    <property type="entry name" value="ZAR1/RTP1-5-like_Znf-3CxxC"/>
</dbReference>
<keyword evidence="1" id="KW-0479">Metal-binding</keyword>
<comment type="caution">
    <text evidence="5">The sequence shown here is derived from an EMBL/GenBank/DDBJ whole genome shotgun (WGS) entry which is preliminary data.</text>
</comment>
<name>A0AAV6U2Q9_9ARAC</name>
<evidence type="ECO:0000313" key="6">
    <source>
        <dbReference type="Proteomes" id="UP000827092"/>
    </source>
</evidence>
<reference evidence="5 6" key="1">
    <citation type="journal article" date="2022" name="Nat. Ecol. Evol.">
        <title>A masculinizing supergene underlies an exaggerated male reproductive morph in a spider.</title>
        <authorList>
            <person name="Hendrickx F."/>
            <person name="De Corte Z."/>
            <person name="Sonet G."/>
            <person name="Van Belleghem S.M."/>
            <person name="Kostlbacher S."/>
            <person name="Vangestel C."/>
        </authorList>
    </citation>
    <scope>NUCLEOTIDE SEQUENCE [LARGE SCALE GENOMIC DNA]</scope>
    <source>
        <strain evidence="5">W744_W776</strain>
    </source>
</reference>
<dbReference type="EMBL" id="JAFNEN010000708">
    <property type="protein sequence ID" value="KAG8178253.1"/>
    <property type="molecule type" value="Genomic_DNA"/>
</dbReference>
<sequence>MERAKPKGYVNNDRCFGEYKCPECNRMWKSANSWANMGQECVKCHIYVYPHEQKPLRRPDGFEVPDNRKEHLQHLCEKCKKLGKCCRPRRY</sequence>
<dbReference type="Pfam" id="PF17180">
    <property type="entry name" value="Zn_ribbon_3CxxC_2"/>
    <property type="match status" value="1"/>
</dbReference>
<keyword evidence="2" id="KW-0863">Zinc-finger</keyword>
<keyword evidence="3" id="KW-0862">Zinc</keyword>
<dbReference type="AlphaFoldDB" id="A0AAV6U2Q9"/>
<dbReference type="Pfam" id="PF23490">
    <property type="entry name" value="ZCCHC24_C"/>
    <property type="match status" value="1"/>
</dbReference>
<evidence type="ECO:0000256" key="1">
    <source>
        <dbReference type="ARBA" id="ARBA00022723"/>
    </source>
</evidence>
<dbReference type="InterPro" id="IPR033446">
    <property type="entry name" value="ZCCHC24_Znf-3CxxC"/>
</dbReference>
<dbReference type="InterPro" id="IPR057809">
    <property type="entry name" value="ZCCHC24_C"/>
</dbReference>
<dbReference type="Proteomes" id="UP000827092">
    <property type="component" value="Unassembled WGS sequence"/>
</dbReference>
<protein>
    <recommendedName>
        <fullName evidence="4">3CxxC-type domain-containing protein</fullName>
    </recommendedName>
</protein>
<accession>A0AAV6U2Q9</accession>
<keyword evidence="6" id="KW-1185">Reference proteome</keyword>
<evidence type="ECO:0000313" key="5">
    <source>
        <dbReference type="EMBL" id="KAG8178253.1"/>
    </source>
</evidence>
<gene>
    <name evidence="5" type="ORF">JTE90_000354</name>
</gene>
<proteinExistence type="predicted"/>
<dbReference type="SMART" id="SM01328">
    <property type="entry name" value="zf-3CxxC"/>
    <property type="match status" value="1"/>
</dbReference>